<evidence type="ECO:0000313" key="8">
    <source>
        <dbReference type="Proteomes" id="UP001265550"/>
    </source>
</evidence>
<evidence type="ECO:0000256" key="1">
    <source>
        <dbReference type="ARBA" id="ARBA00006382"/>
    </source>
</evidence>
<dbReference type="PANTHER" id="PTHR43571">
    <property type="entry name" value="NADP-SPECIFIC GLUTAMATE DEHYDROGENASE 1-RELATED"/>
    <property type="match status" value="1"/>
</dbReference>
<dbReference type="PANTHER" id="PTHR43571:SF1">
    <property type="entry name" value="NADP-SPECIFIC GLUTAMATE DEHYDROGENASE 1-RELATED"/>
    <property type="match status" value="1"/>
</dbReference>
<gene>
    <name evidence="7" type="ORF">J2X09_003457</name>
</gene>
<dbReference type="InterPro" id="IPR033922">
    <property type="entry name" value="NAD_bind_Glu_DH"/>
</dbReference>
<sequence length="447" mass="48128">MKYTSAHQFLEHVAQQNPGQPEFHQAVSEVMESLWPFIAAHPRYAEHGLLDRLVEPERVVMFRISWVNDHGDVQVNRGYRIQHSSAIGPYKGGMRFHPSVNLSILKFLAFEQTFKNALTTLPMGGGKGGSDFDPKGKSPGEVMRFCQALVSELFRHVGSDTDVPAGDIGVGGREVGFMAGMMKKLSNRADCVFTGKGLSFGGSLIRPEATGYGTVYFAEEMLKRQGKSFQGMRVSVSGSGNVAQYAVEKAMALGARVITVSDSSGTVIDEDGFSPAKLAELMEVKNHLYGRVSDYAERTKTRFEPGVKPWGVPVDVALPCATQNELDANDAATLINNGVICVAEGANMPTTMEAVQRFESAGVLYAPGKASNAGGVATSGLEMSQNAMRLSWPRDEVDSRLHGIMCGIHEACLQHGRRADGTVSYVDGANIAGFVKVADAMLAQGVI</sequence>
<proteinExistence type="inferred from homology"/>
<dbReference type="InterPro" id="IPR050724">
    <property type="entry name" value="Glu_Leu_Phe_Val_DH"/>
</dbReference>
<evidence type="ECO:0000256" key="3">
    <source>
        <dbReference type="ARBA" id="ARBA00023002"/>
    </source>
</evidence>
<evidence type="ECO:0000256" key="5">
    <source>
        <dbReference type="RuleBase" id="RU004417"/>
    </source>
</evidence>
<dbReference type="Gene3D" id="1.10.285.10">
    <property type="entry name" value="Glutamate Dehydrogenase, chain A, domain 3"/>
    <property type="match status" value="2"/>
</dbReference>
<dbReference type="NCBIfam" id="NF006929">
    <property type="entry name" value="PRK09414.1"/>
    <property type="match status" value="1"/>
</dbReference>
<dbReference type="PROSITE" id="PS00074">
    <property type="entry name" value="GLFV_DEHYDROGENASE"/>
    <property type="match status" value="1"/>
</dbReference>
<dbReference type="EMBL" id="JAVDWE010000010">
    <property type="protein sequence ID" value="MDR7095705.1"/>
    <property type="molecule type" value="Genomic_DNA"/>
</dbReference>
<dbReference type="SUPFAM" id="SSF51735">
    <property type="entry name" value="NAD(P)-binding Rossmann-fold domains"/>
    <property type="match status" value="1"/>
</dbReference>
<comment type="subunit">
    <text evidence="2">Homohexamer.</text>
</comment>
<protein>
    <recommendedName>
        <fullName evidence="4">Glutamate dehydrogenase</fullName>
    </recommendedName>
</protein>
<comment type="caution">
    <text evidence="7">The sequence shown here is derived from an EMBL/GenBank/DDBJ whole genome shotgun (WGS) entry which is preliminary data.</text>
</comment>
<dbReference type="SMART" id="SM00839">
    <property type="entry name" value="ELFV_dehydrog"/>
    <property type="match status" value="1"/>
</dbReference>
<dbReference type="Gene3D" id="3.40.50.720">
    <property type="entry name" value="NAD(P)-binding Rossmann-like Domain"/>
    <property type="match status" value="1"/>
</dbReference>
<accession>A0ABU1VEF6</accession>
<reference evidence="7 8" key="1">
    <citation type="submission" date="2023-07" db="EMBL/GenBank/DDBJ databases">
        <title>Sorghum-associated microbial communities from plants grown in Nebraska, USA.</title>
        <authorList>
            <person name="Schachtman D."/>
        </authorList>
    </citation>
    <scope>NUCLEOTIDE SEQUENCE [LARGE SCALE GENOMIC DNA]</scope>
    <source>
        <strain evidence="7 8">BE240</strain>
    </source>
</reference>
<comment type="similarity">
    <text evidence="1 4 5">Belongs to the Glu/Leu/Phe/Val dehydrogenases family.</text>
</comment>
<dbReference type="InterPro" id="IPR006097">
    <property type="entry name" value="Glu/Leu/Phe/Val/Trp_DH_dimer"/>
</dbReference>
<keyword evidence="3 4" id="KW-0560">Oxidoreductase</keyword>
<keyword evidence="8" id="KW-1185">Reference proteome</keyword>
<dbReference type="PRINTS" id="PR00082">
    <property type="entry name" value="GLFDHDRGNASE"/>
</dbReference>
<evidence type="ECO:0000259" key="6">
    <source>
        <dbReference type="SMART" id="SM00839"/>
    </source>
</evidence>
<dbReference type="InterPro" id="IPR046346">
    <property type="entry name" value="Aminoacid_DH-like_N_sf"/>
</dbReference>
<dbReference type="SUPFAM" id="SSF53223">
    <property type="entry name" value="Aminoacid dehydrogenase-like, N-terminal domain"/>
    <property type="match status" value="1"/>
</dbReference>
<dbReference type="Pfam" id="PF02812">
    <property type="entry name" value="ELFV_dehydrog_N"/>
    <property type="match status" value="1"/>
</dbReference>
<dbReference type="CDD" id="cd05313">
    <property type="entry name" value="NAD_bind_2_Glu_DH"/>
    <property type="match status" value="1"/>
</dbReference>
<dbReference type="InterPro" id="IPR036291">
    <property type="entry name" value="NAD(P)-bd_dom_sf"/>
</dbReference>
<dbReference type="Gene3D" id="3.40.50.10860">
    <property type="entry name" value="Leucine Dehydrogenase, chain A, domain 1"/>
    <property type="match status" value="1"/>
</dbReference>
<dbReference type="PIRSF" id="PIRSF000185">
    <property type="entry name" value="Glu_DH"/>
    <property type="match status" value="1"/>
</dbReference>
<evidence type="ECO:0000256" key="2">
    <source>
        <dbReference type="ARBA" id="ARBA00011643"/>
    </source>
</evidence>
<name>A0ABU1VEF6_9BURK</name>
<evidence type="ECO:0000256" key="4">
    <source>
        <dbReference type="PIRNR" id="PIRNR000185"/>
    </source>
</evidence>
<dbReference type="Pfam" id="PF00208">
    <property type="entry name" value="ELFV_dehydrog"/>
    <property type="match status" value="1"/>
</dbReference>
<dbReference type="Proteomes" id="UP001265550">
    <property type="component" value="Unassembled WGS sequence"/>
</dbReference>
<dbReference type="RefSeq" id="WP_204732118.1">
    <property type="nucleotide sequence ID" value="NZ_JAVDWE010000010.1"/>
</dbReference>
<dbReference type="InterPro" id="IPR006095">
    <property type="entry name" value="Glu/Leu/Phe/Val/Trp_DH"/>
</dbReference>
<dbReference type="GO" id="GO:0004354">
    <property type="term" value="F:glutamate dehydrogenase (NADP+) activity"/>
    <property type="evidence" value="ECO:0007669"/>
    <property type="project" value="UniProtKB-EC"/>
</dbReference>
<organism evidence="7 8">
    <name type="scientific">Hydrogenophaga laconesensis</name>
    <dbReference type="NCBI Taxonomy" id="1805971"/>
    <lineage>
        <taxon>Bacteria</taxon>
        <taxon>Pseudomonadati</taxon>
        <taxon>Pseudomonadota</taxon>
        <taxon>Betaproteobacteria</taxon>
        <taxon>Burkholderiales</taxon>
        <taxon>Comamonadaceae</taxon>
        <taxon>Hydrogenophaga</taxon>
    </lineage>
</organism>
<dbReference type="InterPro" id="IPR033524">
    <property type="entry name" value="Glu/Leu/Phe/Val_DH_AS"/>
</dbReference>
<feature type="domain" description="Glutamate/phenylalanine/leucine/valine/L-tryptophan dehydrogenase C-terminal" evidence="6">
    <location>
        <begin position="203"/>
        <end position="445"/>
    </location>
</feature>
<dbReference type="InterPro" id="IPR014362">
    <property type="entry name" value="Glu_DH"/>
</dbReference>
<dbReference type="InterPro" id="IPR006096">
    <property type="entry name" value="Glu/Leu/Phe/Val/Trp_DH_C"/>
</dbReference>
<evidence type="ECO:0000313" key="7">
    <source>
        <dbReference type="EMBL" id="MDR7095705.1"/>
    </source>
</evidence>